<name>A0A7Y0L972_9FIRM</name>
<dbReference type="EMBL" id="JABBVZ010000095">
    <property type="protein sequence ID" value="NMP24249.1"/>
    <property type="molecule type" value="Genomic_DNA"/>
</dbReference>
<keyword evidence="2" id="KW-1185">Reference proteome</keyword>
<accession>A0A7Y0L972</accession>
<dbReference type="RefSeq" id="WP_169102193.1">
    <property type="nucleotide sequence ID" value="NZ_JABBVZ010000095.1"/>
</dbReference>
<comment type="caution">
    <text evidence="1">The sequence shown here is derived from an EMBL/GenBank/DDBJ whole genome shotgun (WGS) entry which is preliminary data.</text>
</comment>
<proteinExistence type="predicted"/>
<reference evidence="1 2" key="1">
    <citation type="submission" date="2020-04" db="EMBL/GenBank/DDBJ databases">
        <authorList>
            <person name="Zhang R."/>
            <person name="Schippers A."/>
        </authorList>
    </citation>
    <scope>NUCLEOTIDE SEQUENCE [LARGE SCALE GENOMIC DNA]</scope>
    <source>
        <strain evidence="1 2">DSM 109850</strain>
    </source>
</reference>
<evidence type="ECO:0000313" key="2">
    <source>
        <dbReference type="Proteomes" id="UP000533476"/>
    </source>
</evidence>
<protein>
    <submittedName>
        <fullName evidence="1">Uncharacterized protein</fullName>
    </submittedName>
</protein>
<dbReference type="Proteomes" id="UP000533476">
    <property type="component" value="Unassembled WGS sequence"/>
</dbReference>
<sequence>MPTLPSIPFSFTSKAGEHLEWHSTVSVDRAGMFHCTFPEELVEVARVELRAFRKSPFDPLTIEQPRTQWQVQGPNLEECKAFLRQVAEAYLRTETTTERIIMYHIDPAVAYFRLKDGTIRPNAAHLSDEKYRAGAWQGNEKHSTFGTDHYRLGLFARVLDRVTEQRGEHVAVRYVLPKLPDDSWGARLNSWTHLAVPEFRSYDQPWPHVPYTEPAAEFFYRMILRLCEMTDQLTTFFTDPVSVAAALDGADAPALPAALFGPTRDAAQY</sequence>
<evidence type="ECO:0000313" key="1">
    <source>
        <dbReference type="EMBL" id="NMP24249.1"/>
    </source>
</evidence>
<organism evidence="1 2">
    <name type="scientific">Sulfobacillus harzensis</name>
    <dbReference type="NCBI Taxonomy" id="2729629"/>
    <lineage>
        <taxon>Bacteria</taxon>
        <taxon>Bacillati</taxon>
        <taxon>Bacillota</taxon>
        <taxon>Clostridia</taxon>
        <taxon>Eubacteriales</taxon>
        <taxon>Clostridiales Family XVII. Incertae Sedis</taxon>
        <taxon>Sulfobacillus</taxon>
    </lineage>
</organism>
<dbReference type="AlphaFoldDB" id="A0A7Y0L972"/>
<gene>
    <name evidence="1" type="ORF">HIJ39_18110</name>
</gene>